<dbReference type="EMBL" id="CCKQ01015525">
    <property type="protein sequence ID" value="CDW87338.1"/>
    <property type="molecule type" value="Genomic_DNA"/>
</dbReference>
<evidence type="ECO:0000313" key="2">
    <source>
        <dbReference type="EMBL" id="CDW87338.1"/>
    </source>
</evidence>
<sequence>MPPVVDANLNLHLLKMFYYPIFLMAMFIVRNISFWSALLKGISAGDWITKYGTETTTWKTTIITNLLY</sequence>
<protein>
    <submittedName>
        <fullName evidence="2">Uncharacterized protein</fullName>
    </submittedName>
</protein>
<dbReference type="InParanoid" id="A0A078B1X7"/>
<reference evidence="2 3" key="1">
    <citation type="submission" date="2014-06" db="EMBL/GenBank/DDBJ databases">
        <authorList>
            <person name="Swart Estienne"/>
        </authorList>
    </citation>
    <scope>NUCLEOTIDE SEQUENCE [LARGE SCALE GENOMIC DNA]</scope>
    <source>
        <strain evidence="2 3">130c</strain>
    </source>
</reference>
<accession>A0A078B1X7</accession>
<feature type="transmembrane region" description="Helical" evidence="1">
    <location>
        <begin position="17"/>
        <end position="38"/>
    </location>
</feature>
<keyword evidence="1" id="KW-0812">Transmembrane</keyword>
<name>A0A078B1X7_STYLE</name>
<evidence type="ECO:0000256" key="1">
    <source>
        <dbReference type="SAM" id="Phobius"/>
    </source>
</evidence>
<keyword evidence="3" id="KW-1185">Reference proteome</keyword>
<evidence type="ECO:0000313" key="3">
    <source>
        <dbReference type="Proteomes" id="UP000039865"/>
    </source>
</evidence>
<organism evidence="2 3">
    <name type="scientific">Stylonychia lemnae</name>
    <name type="common">Ciliate</name>
    <dbReference type="NCBI Taxonomy" id="5949"/>
    <lineage>
        <taxon>Eukaryota</taxon>
        <taxon>Sar</taxon>
        <taxon>Alveolata</taxon>
        <taxon>Ciliophora</taxon>
        <taxon>Intramacronucleata</taxon>
        <taxon>Spirotrichea</taxon>
        <taxon>Stichotrichia</taxon>
        <taxon>Sporadotrichida</taxon>
        <taxon>Oxytrichidae</taxon>
        <taxon>Stylonychinae</taxon>
        <taxon>Stylonychia</taxon>
    </lineage>
</organism>
<proteinExistence type="predicted"/>
<dbReference type="AlphaFoldDB" id="A0A078B1X7"/>
<gene>
    <name evidence="2" type="primary">Contig18054.g19188</name>
    <name evidence="2" type="ORF">STYLEM_16441</name>
</gene>
<dbReference type="Proteomes" id="UP000039865">
    <property type="component" value="Unassembled WGS sequence"/>
</dbReference>
<keyword evidence="1" id="KW-0472">Membrane</keyword>
<keyword evidence="1" id="KW-1133">Transmembrane helix</keyword>